<feature type="domain" description="Heme-copper oxidase subunit III family profile" evidence="9">
    <location>
        <begin position="36"/>
        <end position="211"/>
    </location>
</feature>
<dbReference type="RefSeq" id="WP_029969943.1">
    <property type="nucleotide sequence ID" value="NZ_ATXV01000009.1"/>
</dbReference>
<dbReference type="InterPro" id="IPR000298">
    <property type="entry name" value="Cyt_c_oxidase-like_su3"/>
</dbReference>
<dbReference type="SUPFAM" id="SSF81452">
    <property type="entry name" value="Cytochrome c oxidase subunit III-like"/>
    <property type="match status" value="1"/>
</dbReference>
<comment type="similarity">
    <text evidence="2 7">Belongs to the cytochrome c oxidase subunit 3 family.</text>
</comment>
<dbReference type="InterPro" id="IPR024791">
    <property type="entry name" value="Cyt_c/ubiquinol_Oxase_su3"/>
</dbReference>
<dbReference type="InterPro" id="IPR013833">
    <property type="entry name" value="Cyt_c_oxidase_su3_a-hlx"/>
</dbReference>
<gene>
    <name evidence="10" type="ORF">QF025_006216</name>
</gene>
<name>A0ABD5CRL1_9BURK</name>
<evidence type="ECO:0000256" key="7">
    <source>
        <dbReference type="RuleBase" id="RU003376"/>
    </source>
</evidence>
<dbReference type="GeneID" id="97000937"/>
<keyword evidence="6 8" id="KW-0472">Membrane</keyword>
<feature type="transmembrane region" description="Helical" evidence="8">
    <location>
        <begin position="35"/>
        <end position="61"/>
    </location>
</feature>
<evidence type="ECO:0000256" key="8">
    <source>
        <dbReference type="SAM" id="Phobius"/>
    </source>
</evidence>
<feature type="transmembrane region" description="Helical" evidence="8">
    <location>
        <begin position="76"/>
        <end position="97"/>
    </location>
</feature>
<comment type="caution">
    <text evidence="10">The sequence shown here is derived from an EMBL/GenBank/DDBJ whole genome shotgun (WGS) entry which is preliminary data.</text>
</comment>
<evidence type="ECO:0000256" key="4">
    <source>
        <dbReference type="ARBA" id="ARBA00022692"/>
    </source>
</evidence>
<reference evidence="10 11" key="1">
    <citation type="submission" date="2023-08" db="EMBL/GenBank/DDBJ databases">
        <title>Genome sequencing of plant associated microbes to promote plant fitness in Sorghum bicolor and Oryza sativa.</title>
        <authorList>
            <person name="Coleman-Derr D."/>
        </authorList>
    </citation>
    <scope>NUCLEOTIDE SEQUENCE [LARGE SCALE GENOMIC DNA]</scope>
    <source>
        <strain evidence="10 11">SLBN-33</strain>
    </source>
</reference>
<dbReference type="Proteomes" id="UP001245184">
    <property type="component" value="Unassembled WGS sequence"/>
</dbReference>
<dbReference type="Pfam" id="PF00510">
    <property type="entry name" value="COX3"/>
    <property type="match status" value="1"/>
</dbReference>
<evidence type="ECO:0000313" key="11">
    <source>
        <dbReference type="Proteomes" id="UP001245184"/>
    </source>
</evidence>
<dbReference type="GO" id="GO:0005886">
    <property type="term" value="C:plasma membrane"/>
    <property type="evidence" value="ECO:0007669"/>
    <property type="project" value="UniProtKB-SubCell"/>
</dbReference>
<evidence type="ECO:0000256" key="6">
    <source>
        <dbReference type="ARBA" id="ARBA00023136"/>
    </source>
</evidence>
<accession>A0ABD5CRL1</accession>
<comment type="subcellular location">
    <subcellularLocation>
        <location evidence="1 7">Cell membrane</location>
        <topology evidence="1 7">Multi-pass membrane protein</topology>
    </subcellularLocation>
</comment>
<protein>
    <submittedName>
        <fullName evidence="10">Cytochrome c oxidase subunit 3</fullName>
    </submittedName>
</protein>
<dbReference type="InterPro" id="IPR035973">
    <property type="entry name" value="Cyt_c_oxidase_su3-like_sf"/>
</dbReference>
<dbReference type="PROSITE" id="PS50253">
    <property type="entry name" value="COX3"/>
    <property type="match status" value="1"/>
</dbReference>
<keyword evidence="4 7" id="KW-0812">Transmembrane</keyword>
<dbReference type="EMBL" id="JAVIZN010000002">
    <property type="protein sequence ID" value="MDR6207496.1"/>
    <property type="molecule type" value="Genomic_DNA"/>
</dbReference>
<proteinExistence type="inferred from homology"/>
<dbReference type="PANTHER" id="PTHR11403">
    <property type="entry name" value="CYTOCHROME C OXIDASE SUBUNIT III"/>
    <property type="match status" value="1"/>
</dbReference>
<dbReference type="PANTHER" id="PTHR11403:SF2">
    <property type="entry name" value="CYTOCHROME BO(3) UBIQUINOL OXIDASE SUBUNIT 3"/>
    <property type="match status" value="1"/>
</dbReference>
<feature type="transmembrane region" description="Helical" evidence="8">
    <location>
        <begin position="190"/>
        <end position="209"/>
    </location>
</feature>
<evidence type="ECO:0000256" key="2">
    <source>
        <dbReference type="ARBA" id="ARBA00010581"/>
    </source>
</evidence>
<keyword evidence="3" id="KW-1003">Cell membrane</keyword>
<evidence type="ECO:0000259" key="9">
    <source>
        <dbReference type="PROSITE" id="PS50253"/>
    </source>
</evidence>
<keyword evidence="5 8" id="KW-1133">Transmembrane helix</keyword>
<sequence length="212" mass="24021">MTTVDERYAEGRPRAARKAIHVGELPTYGFSHRSLMWWGTMGLMVIEGTVFAIAVMMYFYLRTLASVWPMNAPGPGLLWGSVNTAILVVSMLPNHLAKRAAEREDRAASRLWLLVCLAFSFAFLGVRALEFKALNVTWYDNAYGSVLWMLMGLHTVHLITDTFDTAVLDVLLFTGPVEGKRYVDVSENAAYWYFVVLSWLPIYAVVYWAPRL</sequence>
<dbReference type="AlphaFoldDB" id="A0ABD5CRL1"/>
<evidence type="ECO:0000256" key="1">
    <source>
        <dbReference type="ARBA" id="ARBA00004651"/>
    </source>
</evidence>
<feature type="transmembrane region" description="Helical" evidence="8">
    <location>
        <begin position="109"/>
        <end position="129"/>
    </location>
</feature>
<evidence type="ECO:0000256" key="3">
    <source>
        <dbReference type="ARBA" id="ARBA00022475"/>
    </source>
</evidence>
<evidence type="ECO:0000313" key="10">
    <source>
        <dbReference type="EMBL" id="MDR6207496.1"/>
    </source>
</evidence>
<organism evidence="10 11">
    <name type="scientific">Paraburkholderia graminis</name>
    <dbReference type="NCBI Taxonomy" id="60548"/>
    <lineage>
        <taxon>Bacteria</taxon>
        <taxon>Pseudomonadati</taxon>
        <taxon>Pseudomonadota</taxon>
        <taxon>Betaproteobacteria</taxon>
        <taxon>Burkholderiales</taxon>
        <taxon>Burkholderiaceae</taxon>
        <taxon>Paraburkholderia</taxon>
    </lineage>
</organism>
<dbReference type="Gene3D" id="1.20.120.80">
    <property type="entry name" value="Cytochrome c oxidase, subunit III, four-helix bundle"/>
    <property type="match status" value="1"/>
</dbReference>
<evidence type="ECO:0000256" key="5">
    <source>
        <dbReference type="ARBA" id="ARBA00022989"/>
    </source>
</evidence>